<organism evidence="1 2">
    <name type="scientific">Pseudomonas amygdali pv. eriobotryae</name>
    <dbReference type="NCBI Taxonomy" id="129137"/>
    <lineage>
        <taxon>Bacteria</taxon>
        <taxon>Pseudomonadati</taxon>
        <taxon>Pseudomonadota</taxon>
        <taxon>Gammaproteobacteria</taxon>
        <taxon>Pseudomonadales</taxon>
        <taxon>Pseudomonadaceae</taxon>
        <taxon>Pseudomonas</taxon>
        <taxon>Pseudomonas amygdali</taxon>
    </lineage>
</organism>
<evidence type="ECO:0000313" key="1">
    <source>
        <dbReference type="EMBL" id="KPX19677.1"/>
    </source>
</evidence>
<protein>
    <submittedName>
        <fullName evidence="1">Uncharacterized protein</fullName>
    </submittedName>
</protein>
<proteinExistence type="predicted"/>
<dbReference type="EMBL" id="LJQI01000433">
    <property type="protein sequence ID" value="KPX19677.1"/>
    <property type="molecule type" value="Genomic_DNA"/>
</dbReference>
<accession>A0A0P9PQ29</accession>
<evidence type="ECO:0000313" key="2">
    <source>
        <dbReference type="Proteomes" id="UP000050490"/>
    </source>
</evidence>
<sequence length="99" mass="11093">MARFTVICCRPYGFNPEIERMQEQLDQLRLPKAVQGAISDLVRALEATSTRADVEAEGALQIEYIHGLETSRKLRPADAEALYIIFDDAVQARLQALSD</sequence>
<dbReference type="AlphaFoldDB" id="A0A0P9PQ29"/>
<gene>
    <name evidence="1" type="ORF">ALO70_100453</name>
</gene>
<dbReference type="PATRIC" id="fig|129137.4.peg.6653"/>
<reference evidence="1 2" key="1">
    <citation type="submission" date="2015-09" db="EMBL/GenBank/DDBJ databases">
        <title>Genome announcement of multiple Pseudomonas syringae strains.</title>
        <authorList>
            <person name="Thakur S."/>
            <person name="Wang P.W."/>
            <person name="Gong Y."/>
            <person name="Weir B.S."/>
            <person name="Guttman D.S."/>
        </authorList>
    </citation>
    <scope>NUCLEOTIDE SEQUENCE [LARGE SCALE GENOMIC DNA]</scope>
    <source>
        <strain evidence="1 2">ICMP4455</strain>
    </source>
</reference>
<dbReference type="Proteomes" id="UP000050490">
    <property type="component" value="Unassembled WGS sequence"/>
</dbReference>
<comment type="caution">
    <text evidence="1">The sequence shown here is derived from an EMBL/GenBank/DDBJ whole genome shotgun (WGS) entry which is preliminary data.</text>
</comment>
<name>A0A0P9PQ29_PSEA0</name>